<name>A0A9W8N4V7_9PEZI</name>
<protein>
    <submittedName>
        <fullName evidence="1">Uncharacterized protein</fullName>
    </submittedName>
</protein>
<keyword evidence="2" id="KW-1185">Reference proteome</keyword>
<reference evidence="1" key="1">
    <citation type="submission" date="2022-07" db="EMBL/GenBank/DDBJ databases">
        <title>Genome Sequence of Xylaria arbuscula.</title>
        <authorList>
            <person name="Buettner E."/>
        </authorList>
    </citation>
    <scope>NUCLEOTIDE SEQUENCE</scope>
    <source>
        <strain evidence="1">VT107</strain>
    </source>
</reference>
<dbReference type="AlphaFoldDB" id="A0A9W8N4V7"/>
<comment type="caution">
    <text evidence="1">The sequence shown here is derived from an EMBL/GenBank/DDBJ whole genome shotgun (WGS) entry which is preliminary data.</text>
</comment>
<organism evidence="1 2">
    <name type="scientific">Xylaria arbuscula</name>
    <dbReference type="NCBI Taxonomy" id="114810"/>
    <lineage>
        <taxon>Eukaryota</taxon>
        <taxon>Fungi</taxon>
        <taxon>Dikarya</taxon>
        <taxon>Ascomycota</taxon>
        <taxon>Pezizomycotina</taxon>
        <taxon>Sordariomycetes</taxon>
        <taxon>Xylariomycetidae</taxon>
        <taxon>Xylariales</taxon>
        <taxon>Xylariaceae</taxon>
        <taxon>Xylaria</taxon>
    </lineage>
</organism>
<proteinExistence type="predicted"/>
<accession>A0A9W8N4V7</accession>
<dbReference type="Proteomes" id="UP001148614">
    <property type="component" value="Unassembled WGS sequence"/>
</dbReference>
<sequence>MIARAEESLAEAPSVIAQNLESAVGRPFALVNMGWSLELGDPPAVNQMINSEGAELDPISATESQKQYDQVPVRIGSGNRLHDGLIGYFDTSDPASGELNLDCIRTFFAPKEEDMVPLKLLNAYEHFRFSPFRGSPYSSTIPSIDCDHKSELVDSRSKSMSIFAAIIDPFIPVRSYSSILPSVSLTLPQWTWEKALNGITSYVHLGPLLVPVSGVPSYAKDLVGLAKGNTGDTPRQNLPSFSGNSDSGWNWLQPYVVKEGNDISAVNPAETENQDDSTESLFQNGQQTAIEGYMLSRNSAGAS</sequence>
<evidence type="ECO:0000313" key="2">
    <source>
        <dbReference type="Proteomes" id="UP001148614"/>
    </source>
</evidence>
<evidence type="ECO:0000313" key="1">
    <source>
        <dbReference type="EMBL" id="KAJ3555839.1"/>
    </source>
</evidence>
<dbReference type="EMBL" id="JANPWZ010002827">
    <property type="protein sequence ID" value="KAJ3555839.1"/>
    <property type="molecule type" value="Genomic_DNA"/>
</dbReference>
<gene>
    <name evidence="1" type="ORF">NPX13_g10272</name>
</gene>